<proteinExistence type="predicted"/>
<dbReference type="PANTHER" id="PTHR47388:SF1">
    <property type="entry name" value="TUMOR NECROSIS FACTOR RECEPTOR SUPERFAMILY MEMBER 18"/>
    <property type="match status" value="1"/>
</dbReference>
<accession>A0A2Y9KFN5</accession>
<gene>
    <name evidence="5" type="primary">LOC111154718</name>
</gene>
<dbReference type="AlphaFoldDB" id="A0A2Y9KFN5"/>
<dbReference type="GO" id="GO:0043066">
    <property type="term" value="P:negative regulation of apoptotic process"/>
    <property type="evidence" value="ECO:0007669"/>
    <property type="project" value="InterPro"/>
</dbReference>
<reference evidence="5" key="1">
    <citation type="submission" date="2025-08" db="UniProtKB">
        <authorList>
            <consortium name="RefSeq"/>
        </authorList>
    </citation>
    <scope>IDENTIFICATION</scope>
    <source>
        <tissue evidence="5">Blood</tissue>
    </source>
</reference>
<feature type="transmembrane region" description="Helical" evidence="2">
    <location>
        <begin position="162"/>
        <end position="184"/>
    </location>
</feature>
<keyword evidence="4" id="KW-1185">Reference proteome</keyword>
<feature type="compositionally biased region" description="Basic and acidic residues" evidence="1">
    <location>
        <begin position="212"/>
        <end position="230"/>
    </location>
</feature>
<feature type="signal peptide" evidence="3">
    <location>
        <begin position="1"/>
        <end position="28"/>
    </location>
</feature>
<sequence>MEARGARAALCGVTLLCALGLGQRPAGALRCGPERLLRGTGTDARCCRRCAPGKARGEPGEEPCPKVDCTCVEPGFHCGDPQCTSCKHHTCPPGQEARPHGNFDFGFECVDCATGTFSGGQEGRCRPWSDCSQFGYPPMFPGNKTHNAVCSPGLPPAETHDALTVILLSVTACVLVLSAAQLGLHIWQLRRPRLLLEAPPPAEDACSCQLPEEERGEPLSEDKGLRHLWV</sequence>
<dbReference type="GO" id="GO:0045785">
    <property type="term" value="P:positive regulation of cell adhesion"/>
    <property type="evidence" value="ECO:0007669"/>
    <property type="project" value="TreeGrafter"/>
</dbReference>
<dbReference type="InterPro" id="IPR034018">
    <property type="entry name" value="TNFRSF18_N"/>
</dbReference>
<dbReference type="CDD" id="cd13417">
    <property type="entry name" value="TNFRSF18"/>
    <property type="match status" value="1"/>
</dbReference>
<dbReference type="Gene3D" id="2.10.50.10">
    <property type="entry name" value="Tumor Necrosis Factor Receptor, subunit A, domain 2"/>
    <property type="match status" value="1"/>
</dbReference>
<dbReference type="GO" id="GO:0005031">
    <property type="term" value="F:tumor necrosis factor receptor activity"/>
    <property type="evidence" value="ECO:0007669"/>
    <property type="project" value="InterPro"/>
</dbReference>
<keyword evidence="2" id="KW-0472">Membrane</keyword>
<dbReference type="PRINTS" id="PR01968">
    <property type="entry name" value="TNFACTORR18"/>
</dbReference>
<name>A0A2Y9KFN5_ENHLU</name>
<feature type="region of interest" description="Disordered" evidence="1">
    <location>
        <begin position="210"/>
        <end position="230"/>
    </location>
</feature>
<evidence type="ECO:0000313" key="4">
    <source>
        <dbReference type="Proteomes" id="UP000248482"/>
    </source>
</evidence>
<feature type="chain" id="PRO_5016024015" evidence="3">
    <location>
        <begin position="29"/>
        <end position="230"/>
    </location>
</feature>
<dbReference type="GO" id="GO:0009897">
    <property type="term" value="C:external side of plasma membrane"/>
    <property type="evidence" value="ECO:0007669"/>
    <property type="project" value="TreeGrafter"/>
</dbReference>
<dbReference type="Proteomes" id="UP000248482">
    <property type="component" value="Unplaced"/>
</dbReference>
<dbReference type="PANTHER" id="PTHR47388">
    <property type="entry name" value="TUMOR NECROSIS FACTOR RECEPTOR SUPERFAMILY MEMBER 18"/>
    <property type="match status" value="1"/>
</dbReference>
<evidence type="ECO:0000256" key="3">
    <source>
        <dbReference type="SAM" id="SignalP"/>
    </source>
</evidence>
<keyword evidence="3" id="KW-0732">Signal</keyword>
<dbReference type="InterPro" id="IPR053107">
    <property type="entry name" value="TNFRSF18"/>
</dbReference>
<keyword evidence="2" id="KW-1133">Transmembrane helix</keyword>
<dbReference type="InterPro" id="IPR022318">
    <property type="entry name" value="TNFR_18"/>
</dbReference>
<keyword evidence="2" id="KW-0812">Transmembrane</keyword>
<protein>
    <submittedName>
        <fullName evidence="5">Tumor necrosis factor receptor superfamily member 18 isoform X3</fullName>
    </submittedName>
</protein>
<evidence type="ECO:0000256" key="1">
    <source>
        <dbReference type="SAM" id="MobiDB-lite"/>
    </source>
</evidence>
<evidence type="ECO:0000256" key="2">
    <source>
        <dbReference type="SAM" id="Phobius"/>
    </source>
</evidence>
<organism evidence="4 5">
    <name type="scientific">Enhydra lutris kenyoni</name>
    <name type="common">northern sea otter</name>
    <dbReference type="NCBI Taxonomy" id="391180"/>
    <lineage>
        <taxon>Eukaryota</taxon>
        <taxon>Metazoa</taxon>
        <taxon>Chordata</taxon>
        <taxon>Craniata</taxon>
        <taxon>Vertebrata</taxon>
        <taxon>Euteleostomi</taxon>
        <taxon>Mammalia</taxon>
        <taxon>Eutheria</taxon>
        <taxon>Laurasiatheria</taxon>
        <taxon>Carnivora</taxon>
        <taxon>Caniformia</taxon>
        <taxon>Musteloidea</taxon>
        <taxon>Mustelidae</taxon>
        <taxon>Lutrinae</taxon>
        <taxon>Enhydra</taxon>
    </lineage>
</organism>
<dbReference type="RefSeq" id="XP_022370289.1">
    <property type="nucleotide sequence ID" value="XM_022514581.1"/>
</dbReference>
<keyword evidence="5" id="KW-0675">Receptor</keyword>
<dbReference type="GeneID" id="111154718"/>
<evidence type="ECO:0000313" key="5">
    <source>
        <dbReference type="RefSeq" id="XP_022370289.1"/>
    </source>
</evidence>